<name>A0ABP5Y2N5_9ACTN</name>
<keyword evidence="2" id="KW-0547">Nucleotide-binding</keyword>
<keyword evidence="6" id="KW-1185">Reference proteome</keyword>
<dbReference type="EMBL" id="BAAATA010000003">
    <property type="protein sequence ID" value="GAA2473977.1"/>
    <property type="molecule type" value="Genomic_DNA"/>
</dbReference>
<evidence type="ECO:0000256" key="4">
    <source>
        <dbReference type="ARBA" id="ARBA00023134"/>
    </source>
</evidence>
<reference evidence="6" key="1">
    <citation type="journal article" date="2019" name="Int. J. Syst. Evol. Microbiol.">
        <title>The Global Catalogue of Microorganisms (GCM) 10K type strain sequencing project: providing services to taxonomists for standard genome sequencing and annotation.</title>
        <authorList>
            <consortium name="The Broad Institute Genomics Platform"/>
            <consortium name="The Broad Institute Genome Sequencing Center for Infectious Disease"/>
            <person name="Wu L."/>
            <person name="Ma J."/>
        </authorList>
    </citation>
    <scope>NUCLEOTIDE SEQUENCE [LARGE SCALE GENOMIC DNA]</scope>
    <source>
        <strain evidence="6">JCM 6307</strain>
    </source>
</reference>
<evidence type="ECO:0000256" key="3">
    <source>
        <dbReference type="ARBA" id="ARBA00022801"/>
    </source>
</evidence>
<dbReference type="PANTHER" id="PTHR42708:SF1">
    <property type="entry name" value="GLIDING MOTILITY PROTEIN MGLA"/>
    <property type="match status" value="1"/>
</dbReference>
<dbReference type="SUPFAM" id="SSF52540">
    <property type="entry name" value="P-loop containing nucleoside triphosphate hydrolases"/>
    <property type="match status" value="1"/>
</dbReference>
<accession>A0ABP5Y2N5</accession>
<dbReference type="InterPro" id="IPR004130">
    <property type="entry name" value="Gpn"/>
</dbReference>
<keyword evidence="4" id="KW-0342">GTP-binding</keyword>
<sequence length="200" mass="21865">MDSVPSPDPVYLSDTVTRAVKIVITGHFGVGKTTLVNTLSEIRPLHTEEVMTQAGEGIDDLTGTQGKTTTTVAMDFGRLTVSDSLVLYLFGAPGQERFMPLWKDMTQGALGALVLADTRWLDRSFPVMDLLEERGLAYAVAVNHFADSPDVPEEEIREALDLLPETPLVVCDARDRASAFRALIALVQYLLTRTTVQEAV</sequence>
<dbReference type="InterPro" id="IPR052705">
    <property type="entry name" value="Gliding_Motility_GTPase"/>
</dbReference>
<dbReference type="InterPro" id="IPR027417">
    <property type="entry name" value="P-loop_NTPase"/>
</dbReference>
<protein>
    <submittedName>
        <fullName evidence="5">ATP/GTP-binding protein</fullName>
    </submittedName>
</protein>
<evidence type="ECO:0000313" key="5">
    <source>
        <dbReference type="EMBL" id="GAA2473977.1"/>
    </source>
</evidence>
<evidence type="ECO:0000256" key="1">
    <source>
        <dbReference type="ARBA" id="ARBA00005290"/>
    </source>
</evidence>
<evidence type="ECO:0000313" key="6">
    <source>
        <dbReference type="Proteomes" id="UP001501358"/>
    </source>
</evidence>
<evidence type="ECO:0000256" key="2">
    <source>
        <dbReference type="ARBA" id="ARBA00022741"/>
    </source>
</evidence>
<gene>
    <name evidence="5" type="ORF">GCM10010406_07430</name>
</gene>
<organism evidence="5 6">
    <name type="scientific">Streptomyces thermolineatus</name>
    <dbReference type="NCBI Taxonomy" id="44033"/>
    <lineage>
        <taxon>Bacteria</taxon>
        <taxon>Bacillati</taxon>
        <taxon>Actinomycetota</taxon>
        <taxon>Actinomycetes</taxon>
        <taxon>Kitasatosporales</taxon>
        <taxon>Streptomycetaceae</taxon>
        <taxon>Streptomyces</taxon>
    </lineage>
</organism>
<keyword evidence="3" id="KW-0378">Hydrolase</keyword>
<comment type="caution">
    <text evidence="5">The sequence shown here is derived from an EMBL/GenBank/DDBJ whole genome shotgun (WGS) entry which is preliminary data.</text>
</comment>
<dbReference type="PANTHER" id="PTHR42708">
    <property type="entry name" value="ATP/GTP-BINDING PROTEIN-RELATED"/>
    <property type="match status" value="1"/>
</dbReference>
<dbReference type="Pfam" id="PF03029">
    <property type="entry name" value="ATP_bind_1"/>
    <property type="match status" value="1"/>
</dbReference>
<proteinExistence type="inferred from homology"/>
<dbReference type="CDD" id="cd00882">
    <property type="entry name" value="Ras_like_GTPase"/>
    <property type="match status" value="1"/>
</dbReference>
<dbReference type="Gene3D" id="3.40.50.300">
    <property type="entry name" value="P-loop containing nucleotide triphosphate hydrolases"/>
    <property type="match status" value="1"/>
</dbReference>
<dbReference type="RefSeq" id="WP_182311543.1">
    <property type="nucleotide sequence ID" value="NZ_BAAATA010000003.1"/>
</dbReference>
<comment type="similarity">
    <text evidence="1">Belongs to the GPN-loop GTPase family.</text>
</comment>
<dbReference type="Proteomes" id="UP001501358">
    <property type="component" value="Unassembled WGS sequence"/>
</dbReference>